<dbReference type="PROSITE" id="PS51186">
    <property type="entry name" value="GNAT"/>
    <property type="match status" value="1"/>
</dbReference>
<dbReference type="InterPro" id="IPR000182">
    <property type="entry name" value="GNAT_dom"/>
</dbReference>
<dbReference type="Gene3D" id="3.40.630.30">
    <property type="match status" value="1"/>
</dbReference>
<dbReference type="GO" id="GO:0008080">
    <property type="term" value="F:N-acetyltransferase activity"/>
    <property type="evidence" value="ECO:0007669"/>
    <property type="project" value="TreeGrafter"/>
</dbReference>
<dbReference type="PANTHER" id="PTHR10545:SF42">
    <property type="entry name" value="ACETYLTRANSFERASE"/>
    <property type="match status" value="1"/>
</dbReference>
<sequence>MPDFIIRPVVASDWEQWLPLWTTFVGFNSVAASDGVTRTTWARFLDDNEPVHALVAERGGRLLGLAHYIFHRNTLTIAPVCYLQNLFTSEQERGQGIGRKLIEAVCAAAEQAGSPRVYWLTDEANASAMSLYDKLADRTGYVHYRRNLEQ</sequence>
<dbReference type="EMBL" id="QQTP01000001">
    <property type="protein sequence ID" value="RDJ29559.1"/>
    <property type="molecule type" value="Genomic_DNA"/>
</dbReference>
<dbReference type="OrthoDB" id="9805924at2"/>
<feature type="domain" description="N-acetyltransferase" evidence="3">
    <location>
        <begin position="4"/>
        <end position="150"/>
    </location>
</feature>
<dbReference type="SUPFAM" id="SSF55729">
    <property type="entry name" value="Acyl-CoA N-acyltransferases (Nat)"/>
    <property type="match status" value="1"/>
</dbReference>
<keyword evidence="5" id="KW-1185">Reference proteome</keyword>
<name>A0A370LCH5_9HYPH</name>
<evidence type="ECO:0000259" key="3">
    <source>
        <dbReference type="PROSITE" id="PS51186"/>
    </source>
</evidence>
<keyword evidence="2" id="KW-0012">Acyltransferase</keyword>
<evidence type="ECO:0000256" key="1">
    <source>
        <dbReference type="ARBA" id="ARBA00022679"/>
    </source>
</evidence>
<proteinExistence type="predicted"/>
<keyword evidence="1 4" id="KW-0808">Transferase</keyword>
<reference evidence="5" key="1">
    <citation type="submission" date="2018-07" db="EMBL/GenBank/DDBJ databases">
        <authorList>
            <person name="Safronova V.I."/>
            <person name="Chirak E.R."/>
            <person name="Sazanova A.L."/>
        </authorList>
    </citation>
    <scope>NUCLEOTIDE SEQUENCE [LARGE SCALE GENOMIC DNA]</scope>
    <source>
        <strain evidence="5">RCAM04685</strain>
    </source>
</reference>
<gene>
    <name evidence="4" type="ORF">DWE98_03175</name>
</gene>
<accession>A0A370LCH5</accession>
<dbReference type="InterPro" id="IPR016181">
    <property type="entry name" value="Acyl_CoA_acyltransferase"/>
</dbReference>
<dbReference type="CDD" id="cd04301">
    <property type="entry name" value="NAT_SF"/>
    <property type="match status" value="1"/>
</dbReference>
<dbReference type="InterPro" id="IPR051016">
    <property type="entry name" value="Diverse_Substrate_AcTransf"/>
</dbReference>
<dbReference type="Proteomes" id="UP000255207">
    <property type="component" value="Unassembled WGS sequence"/>
</dbReference>
<evidence type="ECO:0000256" key="2">
    <source>
        <dbReference type="ARBA" id="ARBA00023315"/>
    </source>
</evidence>
<evidence type="ECO:0000313" key="4">
    <source>
        <dbReference type="EMBL" id="RDJ29559.1"/>
    </source>
</evidence>
<protein>
    <submittedName>
        <fullName evidence="4">GNAT family N-acetyltransferase</fullName>
    </submittedName>
</protein>
<dbReference type="Pfam" id="PF00583">
    <property type="entry name" value="Acetyltransf_1"/>
    <property type="match status" value="1"/>
</dbReference>
<comment type="caution">
    <text evidence="4">The sequence shown here is derived from an EMBL/GenBank/DDBJ whole genome shotgun (WGS) entry which is preliminary data.</text>
</comment>
<organism evidence="4 5">
    <name type="scientific">Bosea caraganae</name>
    <dbReference type="NCBI Taxonomy" id="2763117"/>
    <lineage>
        <taxon>Bacteria</taxon>
        <taxon>Pseudomonadati</taxon>
        <taxon>Pseudomonadota</taxon>
        <taxon>Alphaproteobacteria</taxon>
        <taxon>Hyphomicrobiales</taxon>
        <taxon>Boseaceae</taxon>
        <taxon>Bosea</taxon>
    </lineage>
</organism>
<dbReference type="PANTHER" id="PTHR10545">
    <property type="entry name" value="DIAMINE N-ACETYLTRANSFERASE"/>
    <property type="match status" value="1"/>
</dbReference>
<dbReference type="RefSeq" id="WP_114827671.1">
    <property type="nucleotide sequence ID" value="NZ_QQTO01000019.1"/>
</dbReference>
<dbReference type="AlphaFoldDB" id="A0A370LCH5"/>
<evidence type="ECO:0000313" key="5">
    <source>
        <dbReference type="Proteomes" id="UP000255207"/>
    </source>
</evidence>